<keyword evidence="2" id="KW-1134">Transmembrane beta strand</keyword>
<dbReference type="OrthoDB" id="9770517at2"/>
<dbReference type="EMBL" id="BAZW01000027">
    <property type="protein sequence ID" value="GAO30636.1"/>
    <property type="molecule type" value="Genomic_DNA"/>
</dbReference>
<evidence type="ECO:0000313" key="4">
    <source>
        <dbReference type="Proteomes" id="UP000032900"/>
    </source>
</evidence>
<comment type="caution">
    <text evidence="3">The sequence shown here is derived from an EMBL/GenBank/DDBJ whole genome shotgun (WGS) entry which is preliminary data.</text>
</comment>
<dbReference type="PANTHER" id="PTHR30203">
    <property type="entry name" value="OUTER MEMBRANE CATION EFFLUX PROTEIN"/>
    <property type="match status" value="1"/>
</dbReference>
<evidence type="ECO:0000256" key="2">
    <source>
        <dbReference type="RuleBase" id="RU362097"/>
    </source>
</evidence>
<dbReference type="Gene3D" id="1.20.1600.10">
    <property type="entry name" value="Outer membrane efflux proteins (OEP)"/>
    <property type="match status" value="1"/>
</dbReference>
<keyword evidence="2 3" id="KW-0449">Lipoprotein</keyword>
<gene>
    <name evidence="3" type="ORF">JCM15548_12928</name>
</gene>
<keyword evidence="2" id="KW-0564">Palmitate</keyword>
<comment type="subcellular location">
    <subcellularLocation>
        <location evidence="2">Cell membrane</location>
        <topology evidence="2">Lipid-anchor</topology>
    </subcellularLocation>
</comment>
<keyword evidence="4" id="KW-1185">Reference proteome</keyword>
<evidence type="ECO:0000313" key="3">
    <source>
        <dbReference type="EMBL" id="GAO30636.1"/>
    </source>
</evidence>
<dbReference type="Proteomes" id="UP000032900">
    <property type="component" value="Unassembled WGS sequence"/>
</dbReference>
<protein>
    <submittedName>
        <fullName evidence="3">RND efflux system, outer membrane lipoprotein, NodT</fullName>
    </submittedName>
</protein>
<keyword evidence="2" id="KW-0472">Membrane</keyword>
<dbReference type="Gene3D" id="2.20.200.10">
    <property type="entry name" value="Outer membrane efflux proteins (OEP)"/>
    <property type="match status" value="1"/>
</dbReference>
<dbReference type="InterPro" id="IPR010131">
    <property type="entry name" value="MdtP/NodT-like"/>
</dbReference>
<dbReference type="RefSeq" id="WP_062125765.1">
    <property type="nucleotide sequence ID" value="NZ_BAZW01000027.1"/>
</dbReference>
<dbReference type="PROSITE" id="PS51257">
    <property type="entry name" value="PROKAR_LIPOPROTEIN"/>
    <property type="match status" value="1"/>
</dbReference>
<dbReference type="AlphaFoldDB" id="A0A0E9LZT1"/>
<dbReference type="GO" id="GO:0005886">
    <property type="term" value="C:plasma membrane"/>
    <property type="evidence" value="ECO:0007669"/>
    <property type="project" value="UniProtKB-SubCell"/>
</dbReference>
<name>A0A0E9LZT1_9BACT</name>
<dbReference type="InterPro" id="IPR003423">
    <property type="entry name" value="OMP_efflux"/>
</dbReference>
<dbReference type="PANTHER" id="PTHR30203:SF33">
    <property type="entry name" value="BLR4455 PROTEIN"/>
    <property type="match status" value="1"/>
</dbReference>
<sequence length="456" mass="51211">MRFTEKAFLYWGILLVLGALGCSPKISEVVSPAEEQVSFSDGGEAEMPDRWWTAFEEPVLNELMEEGLGANFDLQTAWYRFREAEAIKKRAASLLFPFLEGSANAEIFSPESSLGNSEQFQAGLLAHYEIDLWGRMRSSVDAERFRTRASFLDYQTAALTVSAEIVRTWLGLAEAREQVEITTSQVETNTKVLELIKSRFGSGQLRHVDMLRQEQLLEATRERHIQAEARVQVLENQLAVLLGRAPREDLALATGTLPEPPPLPETGLPVDLVQRRPDVQSAFERLRASDRDLASAISNQYPRLTLSASLSSASNNADALFDSWVRSFAGNLLAPLFYGGQLRAEVKRSEAIKQQQVYIYGQSVLTAFREVEDALIRERKQQEAVESVARQLSLAHRANEQLRVAYFNGMGSYLEVLTALDEEQQLQRDLLTEKLILLEYRVALYRALAGGFETGE</sequence>
<dbReference type="STRING" id="1236989.JCM15548_12928"/>
<accession>A0A0E9LZT1</accession>
<evidence type="ECO:0000256" key="1">
    <source>
        <dbReference type="ARBA" id="ARBA00007613"/>
    </source>
</evidence>
<dbReference type="Pfam" id="PF02321">
    <property type="entry name" value="OEP"/>
    <property type="match status" value="2"/>
</dbReference>
<reference evidence="3 4" key="1">
    <citation type="journal article" date="2015" name="Microbes Environ.">
        <title>Distribution and evolution of nitrogen fixation genes in the phylum bacteroidetes.</title>
        <authorList>
            <person name="Inoue J."/>
            <person name="Oshima K."/>
            <person name="Suda W."/>
            <person name="Sakamoto M."/>
            <person name="Iino T."/>
            <person name="Noda S."/>
            <person name="Hongoh Y."/>
            <person name="Hattori M."/>
            <person name="Ohkuma M."/>
        </authorList>
    </citation>
    <scope>NUCLEOTIDE SEQUENCE [LARGE SCALE GENOMIC DNA]</scope>
    <source>
        <strain evidence="3">JCM 15548</strain>
    </source>
</reference>
<comment type="similarity">
    <text evidence="1 2">Belongs to the outer membrane factor (OMF) (TC 1.B.17) family.</text>
</comment>
<dbReference type="NCBIfam" id="TIGR01845">
    <property type="entry name" value="outer_NodT"/>
    <property type="match status" value="1"/>
</dbReference>
<dbReference type="GO" id="GO:0015562">
    <property type="term" value="F:efflux transmembrane transporter activity"/>
    <property type="evidence" value="ECO:0007669"/>
    <property type="project" value="InterPro"/>
</dbReference>
<dbReference type="SUPFAM" id="SSF56954">
    <property type="entry name" value="Outer membrane efflux proteins (OEP)"/>
    <property type="match status" value="1"/>
</dbReference>
<proteinExistence type="inferred from homology"/>
<keyword evidence="2" id="KW-0812">Transmembrane</keyword>
<organism evidence="3 4">
    <name type="scientific">Geofilum rubicundum JCM 15548</name>
    <dbReference type="NCBI Taxonomy" id="1236989"/>
    <lineage>
        <taxon>Bacteria</taxon>
        <taxon>Pseudomonadati</taxon>
        <taxon>Bacteroidota</taxon>
        <taxon>Bacteroidia</taxon>
        <taxon>Marinilabiliales</taxon>
        <taxon>Marinilabiliaceae</taxon>
        <taxon>Geofilum</taxon>
    </lineage>
</organism>